<evidence type="ECO:0000256" key="1">
    <source>
        <dbReference type="ARBA" id="ARBA00001973"/>
    </source>
</evidence>
<dbReference type="AlphaFoldDB" id="A0A176WEU2"/>
<dbReference type="SUPFAM" id="SSF48056">
    <property type="entry name" value="Di-copper centre-containing domain"/>
    <property type="match status" value="1"/>
</dbReference>
<dbReference type="Proteomes" id="UP000077202">
    <property type="component" value="Unassembled WGS sequence"/>
</dbReference>
<feature type="domain" description="Tyrosinase copper-binding" evidence="7">
    <location>
        <begin position="301"/>
        <end position="312"/>
    </location>
</feature>
<sequence>MGRPGGLAIVLLVARQLAVIYGAPLKTTFEGCRRGSLSGVDYDCCPSEYRGPILDFELKYNASAPVRIRRAMDCLDEDEASEYGEKLRKGISLMKALPADDPRSFAQQARLHCAYATGSFVTGSEGFDIHFSWFFHPWHRWFLYFHERILQTLLGDPTFTIYFWHWDHDGEAIIGRNKCSKSGMYFPAIYADPDSPLFHAARSLRPEFPALPVDLGLTGAESMDVPYRPKDLLLARNVAVMHDVMVIKSNTSRIFLGRDLRAGGKRVLPYEGGGSLEVTGHASIHWWVGGDLRTPPTAGKDPVFYAHHGNIDRLWKLWPLGGQGRANPTDPDFLDAEFLFYDETKNVVRVKVRDAMDTRALGYVYEFEERNEAWWNYQSTWNSWLKPVTHGPDTTTERSQVGAEIVSFSKRGGG</sequence>
<evidence type="ECO:0000256" key="6">
    <source>
        <dbReference type="SAM" id="SignalP"/>
    </source>
</evidence>
<feature type="signal peptide" evidence="6">
    <location>
        <begin position="1"/>
        <end position="22"/>
    </location>
</feature>
<keyword evidence="3" id="KW-0479">Metal-binding</keyword>
<evidence type="ECO:0000256" key="3">
    <source>
        <dbReference type="ARBA" id="ARBA00022723"/>
    </source>
</evidence>
<accession>A0A176WEU2</accession>
<evidence type="ECO:0000256" key="4">
    <source>
        <dbReference type="ARBA" id="ARBA00023002"/>
    </source>
</evidence>
<keyword evidence="9" id="KW-1185">Reference proteome</keyword>
<dbReference type="InterPro" id="IPR008922">
    <property type="entry name" value="Di-copper_centre_dom_sf"/>
</dbReference>
<evidence type="ECO:0000256" key="2">
    <source>
        <dbReference type="ARBA" id="ARBA00009928"/>
    </source>
</evidence>
<gene>
    <name evidence="8" type="ORF">AXG93_3016s1400</name>
</gene>
<feature type="chain" id="PRO_5008052444" description="Tyrosinase copper-binding domain-containing protein" evidence="6">
    <location>
        <begin position="23"/>
        <end position="414"/>
    </location>
</feature>
<dbReference type="GO" id="GO:0046872">
    <property type="term" value="F:metal ion binding"/>
    <property type="evidence" value="ECO:0007669"/>
    <property type="project" value="UniProtKB-KW"/>
</dbReference>
<dbReference type="PROSITE" id="PS00498">
    <property type="entry name" value="TYROSINASE_2"/>
    <property type="match status" value="1"/>
</dbReference>
<dbReference type="Pfam" id="PF00264">
    <property type="entry name" value="Tyrosinase"/>
    <property type="match status" value="1"/>
</dbReference>
<comment type="similarity">
    <text evidence="2">Belongs to the tyrosinase family.</text>
</comment>
<keyword evidence="4" id="KW-0560">Oxidoreductase</keyword>
<protein>
    <recommendedName>
        <fullName evidence="7">Tyrosinase copper-binding domain-containing protein</fullName>
    </recommendedName>
</protein>
<evidence type="ECO:0000313" key="8">
    <source>
        <dbReference type="EMBL" id="OAE30656.1"/>
    </source>
</evidence>
<comment type="cofactor">
    <cofactor evidence="1">
        <name>Cu(2+)</name>
        <dbReference type="ChEBI" id="CHEBI:29036"/>
    </cofactor>
</comment>
<keyword evidence="5" id="KW-0186">Copper</keyword>
<organism evidence="8 9">
    <name type="scientific">Marchantia polymorpha subsp. ruderalis</name>
    <dbReference type="NCBI Taxonomy" id="1480154"/>
    <lineage>
        <taxon>Eukaryota</taxon>
        <taxon>Viridiplantae</taxon>
        <taxon>Streptophyta</taxon>
        <taxon>Embryophyta</taxon>
        <taxon>Marchantiophyta</taxon>
        <taxon>Marchantiopsida</taxon>
        <taxon>Marchantiidae</taxon>
        <taxon>Marchantiales</taxon>
        <taxon>Marchantiaceae</taxon>
        <taxon>Marchantia</taxon>
    </lineage>
</organism>
<evidence type="ECO:0000256" key="5">
    <source>
        <dbReference type="ARBA" id="ARBA00023008"/>
    </source>
</evidence>
<dbReference type="Pfam" id="PF12142">
    <property type="entry name" value="PPO1_DWL"/>
    <property type="match status" value="1"/>
</dbReference>
<evidence type="ECO:0000259" key="7">
    <source>
        <dbReference type="PROSITE" id="PS00498"/>
    </source>
</evidence>
<evidence type="ECO:0000313" key="9">
    <source>
        <dbReference type="Proteomes" id="UP000077202"/>
    </source>
</evidence>
<dbReference type="EMBL" id="LVLJ01001283">
    <property type="protein sequence ID" value="OAE30656.1"/>
    <property type="molecule type" value="Genomic_DNA"/>
</dbReference>
<comment type="caution">
    <text evidence="8">The sequence shown here is derived from an EMBL/GenBank/DDBJ whole genome shotgun (WGS) entry which is preliminary data.</text>
</comment>
<dbReference type="PANTHER" id="PTHR11474:SF76">
    <property type="entry name" value="SHKT DOMAIN-CONTAINING PROTEIN"/>
    <property type="match status" value="1"/>
</dbReference>
<dbReference type="InterPro" id="IPR022739">
    <property type="entry name" value="Polyphenol_oxidase_cen"/>
</dbReference>
<dbReference type="Gene3D" id="1.10.1280.10">
    <property type="entry name" value="Di-copper center containing domain from catechol oxidase"/>
    <property type="match status" value="1"/>
</dbReference>
<keyword evidence="6" id="KW-0732">Signal</keyword>
<proteinExistence type="inferred from homology"/>
<name>A0A176WEU2_MARPO</name>
<dbReference type="InterPro" id="IPR002227">
    <property type="entry name" value="Tyrosinase_Cu-bd"/>
</dbReference>
<dbReference type="PANTHER" id="PTHR11474">
    <property type="entry name" value="TYROSINASE FAMILY MEMBER"/>
    <property type="match status" value="1"/>
</dbReference>
<dbReference type="PRINTS" id="PR00092">
    <property type="entry name" value="TYROSINASE"/>
</dbReference>
<reference evidence="8" key="1">
    <citation type="submission" date="2016-03" db="EMBL/GenBank/DDBJ databases">
        <title>Mechanisms controlling the formation of the plant cell surface in tip-growing cells are functionally conserved among land plants.</title>
        <authorList>
            <person name="Honkanen S."/>
            <person name="Jones V.A."/>
            <person name="Morieri G."/>
            <person name="Champion C."/>
            <person name="Hetherington A.J."/>
            <person name="Kelly S."/>
            <person name="Saint-Marcoux D."/>
            <person name="Proust H."/>
            <person name="Prescott H."/>
            <person name="Dolan L."/>
        </authorList>
    </citation>
    <scope>NUCLEOTIDE SEQUENCE [LARGE SCALE GENOMIC DNA]</scope>
    <source>
        <tissue evidence="8">Whole gametophyte</tissue>
    </source>
</reference>
<dbReference type="GO" id="GO:0004097">
    <property type="term" value="F:catechol oxidase activity"/>
    <property type="evidence" value="ECO:0007669"/>
    <property type="project" value="InterPro"/>
</dbReference>
<dbReference type="InterPro" id="IPR050316">
    <property type="entry name" value="Tyrosinase/Hemocyanin"/>
</dbReference>